<dbReference type="GO" id="GO:0043190">
    <property type="term" value="C:ATP-binding cassette (ABC) transporter complex"/>
    <property type="evidence" value="ECO:0007669"/>
    <property type="project" value="InterPro"/>
</dbReference>
<organism evidence="10 11">
    <name type="scientific">Marivivens niveibacter</name>
    <dbReference type="NCBI Taxonomy" id="1930667"/>
    <lineage>
        <taxon>Bacteria</taxon>
        <taxon>Pseudomonadati</taxon>
        <taxon>Pseudomonadota</taxon>
        <taxon>Alphaproteobacteria</taxon>
        <taxon>Rhodobacterales</taxon>
        <taxon>Paracoccaceae</taxon>
        <taxon>Marivivens group</taxon>
        <taxon>Marivivens</taxon>
    </lineage>
</organism>
<feature type="transmembrane region" description="Helical" evidence="8">
    <location>
        <begin position="190"/>
        <end position="210"/>
    </location>
</feature>
<keyword evidence="5 8" id="KW-0812">Transmembrane</keyword>
<sequence>MSDTHAQTVRYVRDTMIDPSAPPVSETGVVKWMRENLFSGWLNTVLTLIALYVIYTVLAGVLPWLWNSVWNTGSLSECREALMVTIGGGSHDGACFAVISDRWTQLMFGFYPPELYWRPILAFILMFVALAPILFADKVPAKLMIFTAAYPFLATWLLWGGSFWLPLLVIGGFVVAVVAYRVVASIGGTFAVIAAVLAAVLWWFFAMPAINGGLHKLVASTRMEATLAEQQEVLVVTPDMIAAAEAAQAAQSDLIAELVATKDAFVATAEAARDAGQEPDDATIAGFEAVMEELYVEREIHQAYSREIFALQQQVSTANGLIASIEGLPTWEAELPAATAALKEMQDNLPSELKGLISPNQAPEGTSSADIAALQAALDAESSLAALKRNIDGAYERIGLVGLEPVTSREFGGFMLALIIGIAGIVISLPLGILLALGRQANLPIVKGFSVVFIEVIRGVPLIVWLFTASLLLNYFLPPGTNFDLVLRVVIMVTLFSAAYIAEVIRGGLAALPKGQYEAADALGLDYWKSMRLIILPQALKISIPGIVNTFIGLFKDTTLVGIIGLLDPLNLSNSIRASTDWNGVYYELFVFIGLLFFVSCYSMGRYSLWLEKKLQRGHR</sequence>
<evidence type="ECO:0000256" key="2">
    <source>
        <dbReference type="ARBA" id="ARBA00010072"/>
    </source>
</evidence>
<keyword evidence="7 8" id="KW-0472">Membrane</keyword>
<accession>A0A251WYF4</accession>
<dbReference type="GO" id="GO:0006865">
    <property type="term" value="P:amino acid transport"/>
    <property type="evidence" value="ECO:0007669"/>
    <property type="project" value="TreeGrafter"/>
</dbReference>
<feature type="transmembrane region" description="Helical" evidence="8">
    <location>
        <begin position="485"/>
        <end position="505"/>
    </location>
</feature>
<evidence type="ECO:0000256" key="1">
    <source>
        <dbReference type="ARBA" id="ARBA00004429"/>
    </source>
</evidence>
<dbReference type="AlphaFoldDB" id="A0A251WYF4"/>
<dbReference type="Pfam" id="PF00528">
    <property type="entry name" value="BPD_transp_1"/>
    <property type="match status" value="1"/>
</dbReference>
<evidence type="ECO:0000256" key="5">
    <source>
        <dbReference type="ARBA" id="ARBA00022692"/>
    </source>
</evidence>
<dbReference type="GO" id="GO:0022857">
    <property type="term" value="F:transmembrane transporter activity"/>
    <property type="evidence" value="ECO:0007669"/>
    <property type="project" value="InterPro"/>
</dbReference>
<feature type="transmembrane region" description="Helical" evidence="8">
    <location>
        <begin position="116"/>
        <end position="136"/>
    </location>
</feature>
<comment type="caution">
    <text evidence="10">The sequence shown here is derived from an EMBL/GenBank/DDBJ whole genome shotgun (WGS) entry which is preliminary data.</text>
</comment>
<dbReference type="PANTHER" id="PTHR30614">
    <property type="entry name" value="MEMBRANE COMPONENT OF AMINO ACID ABC TRANSPORTER"/>
    <property type="match status" value="1"/>
</dbReference>
<comment type="similarity">
    <text evidence="2">Belongs to the binding-protein-dependent transport system permease family. HisMQ subfamily.</text>
</comment>
<proteinExistence type="inferred from homology"/>
<feature type="transmembrane region" description="Helical" evidence="8">
    <location>
        <begin position="449"/>
        <end position="473"/>
    </location>
</feature>
<dbReference type="InterPro" id="IPR000515">
    <property type="entry name" value="MetI-like"/>
</dbReference>
<protein>
    <recommendedName>
        <fullName evidence="9">ABC transmembrane type-1 domain-containing protein</fullName>
    </recommendedName>
</protein>
<dbReference type="PROSITE" id="PS50928">
    <property type="entry name" value="ABC_TM1"/>
    <property type="match status" value="1"/>
</dbReference>
<evidence type="ECO:0000256" key="3">
    <source>
        <dbReference type="ARBA" id="ARBA00022448"/>
    </source>
</evidence>
<evidence type="ECO:0000313" key="10">
    <source>
        <dbReference type="EMBL" id="OUD09386.1"/>
    </source>
</evidence>
<name>A0A251WYF4_9RHOB</name>
<feature type="transmembrane region" description="Helical" evidence="8">
    <location>
        <begin position="41"/>
        <end position="66"/>
    </location>
</feature>
<comment type="subcellular location">
    <subcellularLocation>
        <location evidence="1">Cell inner membrane</location>
        <topology evidence="1">Multi-pass membrane protein</topology>
    </subcellularLocation>
    <subcellularLocation>
        <location evidence="8">Cell membrane</location>
        <topology evidence="8">Multi-pass membrane protein</topology>
    </subcellularLocation>
</comment>
<evidence type="ECO:0000256" key="6">
    <source>
        <dbReference type="ARBA" id="ARBA00022989"/>
    </source>
</evidence>
<keyword evidence="3 8" id="KW-0813">Transport</keyword>
<evidence type="ECO:0000256" key="4">
    <source>
        <dbReference type="ARBA" id="ARBA00022475"/>
    </source>
</evidence>
<evidence type="ECO:0000256" key="7">
    <source>
        <dbReference type="ARBA" id="ARBA00023136"/>
    </source>
</evidence>
<dbReference type="EMBL" id="MSPP01000002">
    <property type="protein sequence ID" value="OUD09386.1"/>
    <property type="molecule type" value="Genomic_DNA"/>
</dbReference>
<feature type="transmembrane region" description="Helical" evidence="8">
    <location>
        <begin position="585"/>
        <end position="605"/>
    </location>
</feature>
<keyword evidence="6 8" id="KW-1133">Transmembrane helix</keyword>
<evidence type="ECO:0000313" key="11">
    <source>
        <dbReference type="Proteomes" id="UP000194664"/>
    </source>
</evidence>
<keyword evidence="11" id="KW-1185">Reference proteome</keyword>
<dbReference type="SUPFAM" id="SSF161098">
    <property type="entry name" value="MetI-like"/>
    <property type="match status" value="1"/>
</dbReference>
<dbReference type="OrthoDB" id="9771188at2"/>
<evidence type="ECO:0000259" key="9">
    <source>
        <dbReference type="PROSITE" id="PS50928"/>
    </source>
</evidence>
<feature type="transmembrane region" description="Helical" evidence="8">
    <location>
        <begin position="414"/>
        <end position="437"/>
    </location>
</feature>
<dbReference type="Proteomes" id="UP000194664">
    <property type="component" value="Unassembled WGS sequence"/>
</dbReference>
<dbReference type="InterPro" id="IPR035906">
    <property type="entry name" value="MetI-like_sf"/>
</dbReference>
<dbReference type="InterPro" id="IPR043429">
    <property type="entry name" value="ArtM/GltK/GlnP/TcyL/YhdX-like"/>
</dbReference>
<feature type="domain" description="ABC transmembrane type-1" evidence="9">
    <location>
        <begin position="414"/>
        <end position="608"/>
    </location>
</feature>
<dbReference type="NCBIfam" id="TIGR01726">
    <property type="entry name" value="HEQRo_perm_3TM"/>
    <property type="match status" value="1"/>
</dbReference>
<gene>
    <name evidence="10" type="ORF">BVC71_05900</name>
</gene>
<dbReference type="PANTHER" id="PTHR30614:SF41">
    <property type="entry name" value="INNER MEMBRANE AMINO-ACID ABC TRANSPORTER PERMEASE PROTEIN YHDY"/>
    <property type="match status" value="1"/>
</dbReference>
<dbReference type="CDD" id="cd06261">
    <property type="entry name" value="TM_PBP2"/>
    <property type="match status" value="1"/>
</dbReference>
<feature type="transmembrane region" description="Helical" evidence="8">
    <location>
        <begin position="165"/>
        <end position="183"/>
    </location>
</feature>
<evidence type="ECO:0000256" key="8">
    <source>
        <dbReference type="RuleBase" id="RU363032"/>
    </source>
</evidence>
<reference evidence="10 11" key="1">
    <citation type="submission" date="2016-12" db="EMBL/GenBank/DDBJ databases">
        <title>The draft genome sequence of HSLHS2.</title>
        <authorList>
            <person name="Hu D."/>
            <person name="Wang L."/>
            <person name="Shao Z."/>
        </authorList>
    </citation>
    <scope>NUCLEOTIDE SEQUENCE [LARGE SCALE GENOMIC DNA]</scope>
    <source>
        <strain evidence="10">MCCC 1A06712</strain>
    </source>
</reference>
<dbReference type="InterPro" id="IPR010065">
    <property type="entry name" value="AA_ABC_transptr_permease_3TM"/>
</dbReference>
<dbReference type="Gene3D" id="1.10.3720.10">
    <property type="entry name" value="MetI-like"/>
    <property type="match status" value="1"/>
</dbReference>
<keyword evidence="4" id="KW-1003">Cell membrane</keyword>